<sequence length="92" mass="9690">MEQASAAGWWPPCVARNKCAGAGGIALIDQRLLLPPPAPHPPTPESTNIRTKHRATLTATASCPEPNVIIPGARKSLVGAPRSPGKRRLRGK</sequence>
<comment type="caution">
    <text evidence="1">The sequence shown here is derived from an EMBL/GenBank/DDBJ whole genome shotgun (WGS) entry which is preliminary data.</text>
</comment>
<name>A0ABQ7PPG2_PLUXY</name>
<evidence type="ECO:0000313" key="1">
    <source>
        <dbReference type="EMBL" id="KAG7294881.1"/>
    </source>
</evidence>
<organism evidence="1 3">
    <name type="scientific">Plutella xylostella</name>
    <name type="common">Diamondback moth</name>
    <name type="synonym">Plutella maculipennis</name>
    <dbReference type="NCBI Taxonomy" id="51655"/>
    <lineage>
        <taxon>Eukaryota</taxon>
        <taxon>Metazoa</taxon>
        <taxon>Ecdysozoa</taxon>
        <taxon>Arthropoda</taxon>
        <taxon>Hexapoda</taxon>
        <taxon>Insecta</taxon>
        <taxon>Pterygota</taxon>
        <taxon>Neoptera</taxon>
        <taxon>Endopterygota</taxon>
        <taxon>Lepidoptera</taxon>
        <taxon>Glossata</taxon>
        <taxon>Ditrysia</taxon>
        <taxon>Yponomeutoidea</taxon>
        <taxon>Plutellidae</taxon>
        <taxon>Plutella</taxon>
    </lineage>
</organism>
<accession>A0ABQ7PPG2</accession>
<dbReference type="EMBL" id="JAHIBW010000100">
    <property type="protein sequence ID" value="KAG7294881.1"/>
    <property type="molecule type" value="Genomic_DNA"/>
</dbReference>
<keyword evidence="3" id="KW-1185">Reference proteome</keyword>
<reference evidence="1 3" key="1">
    <citation type="submission" date="2021-06" db="EMBL/GenBank/DDBJ databases">
        <title>A haploid diamondback moth (Plutella xylostella L.) genome assembly resolves 31 chromosomes and identifies a diamide resistance mutation.</title>
        <authorList>
            <person name="Ward C.M."/>
            <person name="Perry K.D."/>
            <person name="Baker G."/>
            <person name="Powis K."/>
            <person name="Heckel D.G."/>
            <person name="Baxter S.W."/>
        </authorList>
    </citation>
    <scope>NUCLEOTIDE SEQUENCE [LARGE SCALE GENOMIC DNA]</scope>
    <source>
        <strain evidence="1 3">LV</strain>
        <tissue evidence="1">Single pupa</tissue>
    </source>
</reference>
<gene>
    <name evidence="2" type="ORF">JYU34_003178</name>
    <name evidence="1" type="ORF">JYU34_022737</name>
</gene>
<dbReference type="Proteomes" id="UP000823941">
    <property type="component" value="Chromosome 5"/>
</dbReference>
<evidence type="ECO:0000313" key="3">
    <source>
        <dbReference type="Proteomes" id="UP000823941"/>
    </source>
</evidence>
<protein>
    <submittedName>
        <fullName evidence="1">Uncharacterized protein</fullName>
    </submittedName>
</protein>
<dbReference type="EMBL" id="JAHIBW010000005">
    <property type="protein sequence ID" value="KAG7310403.1"/>
    <property type="molecule type" value="Genomic_DNA"/>
</dbReference>
<proteinExistence type="predicted"/>
<evidence type="ECO:0000313" key="2">
    <source>
        <dbReference type="EMBL" id="KAG7310403.1"/>
    </source>
</evidence>